<evidence type="ECO:0000259" key="4">
    <source>
        <dbReference type="Pfam" id="PF25971"/>
    </source>
</evidence>
<evidence type="ECO:0000313" key="7">
    <source>
        <dbReference type="Proteomes" id="UP000058074"/>
    </source>
</evidence>
<dbReference type="Gene3D" id="2.40.420.20">
    <property type="match status" value="1"/>
</dbReference>
<dbReference type="GO" id="GO:0060003">
    <property type="term" value="P:copper ion export"/>
    <property type="evidence" value="ECO:0007669"/>
    <property type="project" value="TreeGrafter"/>
</dbReference>
<dbReference type="InterPro" id="IPR011053">
    <property type="entry name" value="Single_hybrid_motif"/>
</dbReference>
<dbReference type="InterPro" id="IPR058792">
    <property type="entry name" value="Beta-barrel_RND_2"/>
</dbReference>
<dbReference type="Gene3D" id="2.40.50.100">
    <property type="match status" value="1"/>
</dbReference>
<evidence type="ECO:0000259" key="3">
    <source>
        <dbReference type="Pfam" id="PF25954"/>
    </source>
</evidence>
<proteinExistence type="predicted"/>
<evidence type="ECO:0000256" key="2">
    <source>
        <dbReference type="SAM" id="SignalP"/>
    </source>
</evidence>
<dbReference type="InterPro" id="IPR051909">
    <property type="entry name" value="MFP_Cation_Efflux"/>
</dbReference>
<dbReference type="PATRIC" id="fig|33050.5.peg.1095"/>
<dbReference type="GO" id="GO:0030288">
    <property type="term" value="C:outer membrane-bounded periplasmic space"/>
    <property type="evidence" value="ECO:0007669"/>
    <property type="project" value="TreeGrafter"/>
</dbReference>
<feature type="domain" description="CusB-like beta-barrel" evidence="3">
    <location>
        <begin position="273"/>
        <end position="332"/>
    </location>
</feature>
<organism evidence="6 7">
    <name type="scientific">Sphingopyxis macrogoltabida</name>
    <name type="common">Sphingomonas macrogoltabidus</name>
    <dbReference type="NCBI Taxonomy" id="33050"/>
    <lineage>
        <taxon>Bacteria</taxon>
        <taxon>Pseudomonadati</taxon>
        <taxon>Pseudomonadota</taxon>
        <taxon>Alphaproteobacteria</taxon>
        <taxon>Sphingomonadales</taxon>
        <taxon>Sphingomonadaceae</taxon>
        <taxon>Sphingopyxis</taxon>
    </lineage>
</organism>
<reference evidence="6 7" key="1">
    <citation type="journal article" date="2015" name="Genome Announc.">
        <title>Complete Genome Sequence of Polypropylene Glycol- and Polyethylene Glycol-Degrading Sphingopyxis macrogoltabida Strain EY-1.</title>
        <authorList>
            <person name="Ohtsubo Y."/>
            <person name="Nagata Y."/>
            <person name="Numata M."/>
            <person name="Tsuchikane K."/>
            <person name="Hosoyama A."/>
            <person name="Yamazoe A."/>
            <person name="Tsuda M."/>
            <person name="Fujita N."/>
            <person name="Kawai F."/>
        </authorList>
    </citation>
    <scope>NUCLEOTIDE SEQUENCE [LARGE SCALE GENOMIC DNA]</scope>
    <source>
        <strain evidence="6 7">EY-1</strain>
    </source>
</reference>
<dbReference type="EMBL" id="CP012700">
    <property type="protein sequence ID" value="ALH79800.1"/>
    <property type="molecule type" value="Genomic_DNA"/>
</dbReference>
<accession>A0A0N9UT06</accession>
<dbReference type="Proteomes" id="UP000058074">
    <property type="component" value="Chromosome"/>
</dbReference>
<dbReference type="InterPro" id="IPR058646">
    <property type="entry name" value="CzcB_N"/>
</dbReference>
<dbReference type="PANTHER" id="PTHR30097:SF4">
    <property type="entry name" value="SLR6042 PROTEIN"/>
    <property type="match status" value="1"/>
</dbReference>
<dbReference type="Pfam" id="PF25975">
    <property type="entry name" value="CzcB_C"/>
    <property type="match status" value="1"/>
</dbReference>
<dbReference type="Pfam" id="PF25954">
    <property type="entry name" value="Beta-barrel_RND_2"/>
    <property type="match status" value="1"/>
</dbReference>
<dbReference type="SUPFAM" id="SSF51230">
    <property type="entry name" value="Single hybrid motif"/>
    <property type="match status" value="1"/>
</dbReference>
<name>A0A0N9UT06_SPHMC</name>
<dbReference type="GO" id="GO:0046914">
    <property type="term" value="F:transition metal ion binding"/>
    <property type="evidence" value="ECO:0007669"/>
    <property type="project" value="TreeGrafter"/>
</dbReference>
<sequence>MRRIYLIAAALLAAPLIACGQAGENAGTAESAEAEAAAAADYERGPHNGRMLRDGDFAIEVTVFEDGVPPEYRLYAYRDDKPLDPKEVKARVMIARLDGEKTTFDFAPQDDFLRGNAVLVEPHSFDVVVEASMGGKAHKWSFASYEGRATITDAAARAAGIETETVGSQAIGDTVEIIGRVELDPAGSAEVGAKYPGPVVAVFRNVGDRVAKGTLLAKVESSYSLQTYAIYAPMAGVISARNANVGSIADSEPLFVISDPARTVATFPIFPRDIERVRPGQQVQIRGLEGERTQSAVIRDFLPLADVTSQAVTARAALPNRDGFWRPGMAVRGLVTVEQRQVPLAVRTDAIQQFRDFRVVFAKIGQTYEVRMLELGKEGPEWTEVISGIKPGTVYAAENSYVIKADIEKSGASHDH</sequence>
<dbReference type="KEGG" id="smag:AN936_05305"/>
<keyword evidence="2" id="KW-0732">Signal</keyword>
<feature type="signal peptide" evidence="2">
    <location>
        <begin position="1"/>
        <end position="20"/>
    </location>
</feature>
<protein>
    <submittedName>
        <fullName evidence="6">Cation transporter</fullName>
    </submittedName>
</protein>
<evidence type="ECO:0000259" key="5">
    <source>
        <dbReference type="Pfam" id="PF25975"/>
    </source>
</evidence>
<evidence type="ECO:0000313" key="6">
    <source>
        <dbReference type="EMBL" id="ALH79800.1"/>
    </source>
</evidence>
<dbReference type="AlphaFoldDB" id="A0A0N9UT06"/>
<dbReference type="Pfam" id="PF25971">
    <property type="entry name" value="CzcB_N"/>
    <property type="match status" value="1"/>
</dbReference>
<gene>
    <name evidence="6" type="ORF">AN936_05305</name>
</gene>
<feature type="chain" id="PRO_5006039031" evidence="2">
    <location>
        <begin position="21"/>
        <end position="416"/>
    </location>
</feature>
<dbReference type="GO" id="GO:0015679">
    <property type="term" value="P:plasma membrane copper ion transport"/>
    <property type="evidence" value="ECO:0007669"/>
    <property type="project" value="TreeGrafter"/>
</dbReference>
<feature type="domain" description="CzcB N-terminal" evidence="4">
    <location>
        <begin position="49"/>
        <end position="140"/>
    </location>
</feature>
<feature type="domain" description="CzcB-like C-terminal circularly permuted SH3-like" evidence="5">
    <location>
        <begin position="344"/>
        <end position="404"/>
    </location>
</feature>
<keyword evidence="1" id="KW-0813">Transport</keyword>
<dbReference type="PANTHER" id="PTHR30097">
    <property type="entry name" value="CATION EFFLUX SYSTEM PROTEIN CUSB"/>
    <property type="match status" value="1"/>
</dbReference>
<dbReference type="InterPro" id="IPR058649">
    <property type="entry name" value="CzcB_C"/>
</dbReference>
<dbReference type="OrthoDB" id="271709at2"/>
<evidence type="ECO:0000256" key="1">
    <source>
        <dbReference type="ARBA" id="ARBA00022448"/>
    </source>
</evidence>